<dbReference type="RefSeq" id="WP_108115493.1">
    <property type="nucleotide sequence ID" value="NZ_QBKT01000006.1"/>
</dbReference>
<keyword evidence="5" id="KW-0418">Kinase</keyword>
<organism evidence="8 9">
    <name type="scientific">Kordia periserrulae</name>
    <dbReference type="NCBI Taxonomy" id="701523"/>
    <lineage>
        <taxon>Bacteria</taxon>
        <taxon>Pseudomonadati</taxon>
        <taxon>Bacteroidota</taxon>
        <taxon>Flavobacteriia</taxon>
        <taxon>Flavobacteriales</taxon>
        <taxon>Flavobacteriaceae</taxon>
        <taxon>Kordia</taxon>
    </lineage>
</organism>
<evidence type="ECO:0000256" key="2">
    <source>
        <dbReference type="ARBA" id="ARBA00012438"/>
    </source>
</evidence>
<evidence type="ECO:0000313" key="9">
    <source>
        <dbReference type="Proteomes" id="UP000244090"/>
    </source>
</evidence>
<feature type="coiled-coil region" evidence="6">
    <location>
        <begin position="108"/>
        <end position="142"/>
    </location>
</feature>
<keyword evidence="3" id="KW-0597">Phosphoprotein</keyword>
<feature type="domain" description="Histidine kinase" evidence="7">
    <location>
        <begin position="142"/>
        <end position="349"/>
    </location>
</feature>
<dbReference type="FunFam" id="3.30.565.10:FF:000006">
    <property type="entry name" value="Sensor histidine kinase WalK"/>
    <property type="match status" value="1"/>
</dbReference>
<accession>A0A2T6BWV2</accession>
<dbReference type="OrthoDB" id="9781208at2"/>
<dbReference type="InterPro" id="IPR036097">
    <property type="entry name" value="HisK_dim/P_sf"/>
</dbReference>
<dbReference type="AlphaFoldDB" id="A0A2T6BWV2"/>
<dbReference type="Pfam" id="PF00512">
    <property type="entry name" value="HisKA"/>
    <property type="match status" value="1"/>
</dbReference>
<evidence type="ECO:0000313" key="8">
    <source>
        <dbReference type="EMBL" id="PTX60561.1"/>
    </source>
</evidence>
<dbReference type="EMBL" id="QBKT01000006">
    <property type="protein sequence ID" value="PTX60561.1"/>
    <property type="molecule type" value="Genomic_DNA"/>
</dbReference>
<comment type="caution">
    <text evidence="8">The sequence shown here is derived from an EMBL/GenBank/DDBJ whole genome shotgun (WGS) entry which is preliminary data.</text>
</comment>
<dbReference type="InterPro" id="IPR003594">
    <property type="entry name" value="HATPase_dom"/>
</dbReference>
<dbReference type="InterPro" id="IPR050351">
    <property type="entry name" value="BphY/WalK/GraS-like"/>
</dbReference>
<dbReference type="SMART" id="SM00388">
    <property type="entry name" value="HisKA"/>
    <property type="match status" value="1"/>
</dbReference>
<dbReference type="InterPro" id="IPR003661">
    <property type="entry name" value="HisK_dim/P_dom"/>
</dbReference>
<keyword evidence="9" id="KW-1185">Reference proteome</keyword>
<name>A0A2T6BWV2_9FLAO</name>
<evidence type="ECO:0000259" key="7">
    <source>
        <dbReference type="PROSITE" id="PS50109"/>
    </source>
</evidence>
<dbReference type="Pfam" id="PF02518">
    <property type="entry name" value="HATPase_c"/>
    <property type="match status" value="1"/>
</dbReference>
<dbReference type="GO" id="GO:0000156">
    <property type="term" value="F:phosphorelay response regulator activity"/>
    <property type="evidence" value="ECO:0007669"/>
    <property type="project" value="TreeGrafter"/>
</dbReference>
<comment type="catalytic activity">
    <reaction evidence="1">
        <text>ATP + protein L-histidine = ADP + protein N-phospho-L-histidine.</text>
        <dbReference type="EC" id="2.7.13.3"/>
    </reaction>
</comment>
<dbReference type="PRINTS" id="PR00344">
    <property type="entry name" value="BCTRLSENSOR"/>
</dbReference>
<evidence type="ECO:0000256" key="3">
    <source>
        <dbReference type="ARBA" id="ARBA00022553"/>
    </source>
</evidence>
<dbReference type="PANTHER" id="PTHR42878:SF15">
    <property type="entry name" value="BACTERIOPHYTOCHROME"/>
    <property type="match status" value="1"/>
</dbReference>
<keyword evidence="6" id="KW-0175">Coiled coil</keyword>
<dbReference type="InterPro" id="IPR005467">
    <property type="entry name" value="His_kinase_dom"/>
</dbReference>
<sequence length="349" mass="40670">MNSLLKRQLRKYISQDLQNHPEMERFLDAVNRSYNNSEEQFSMLQRATAISSEELYEANQQLRKESDAQKEIIEKLKNVIDTLKSYDLTDGKTAENVALDSLSLVDLIDNQTKEILQINQQRDKLLANLERQNQELNNYTHLVSHDLKSPLQSIDALTTWLKEDYNDLLDDNGKQTIKLIQNNVEKMDRLVKGILKYSTIGTIGHQFYDVDLQQTVQKIIDFMDIPAHFTISIPQKLPIVKGDNFRMEELFRNLLRNAINFNDKPKGEITIGYTDNNDFWQFYVQDNGKGIEEKYFEKIFVAFQKLENNYKSSGIGLSIVKKIVELYEGTIWIQSTPNEGTTFYFTLKK</sequence>
<gene>
    <name evidence="8" type="ORF">C8N46_106207</name>
</gene>
<evidence type="ECO:0000256" key="4">
    <source>
        <dbReference type="ARBA" id="ARBA00022679"/>
    </source>
</evidence>
<proteinExistence type="predicted"/>
<evidence type="ECO:0000256" key="5">
    <source>
        <dbReference type="ARBA" id="ARBA00022777"/>
    </source>
</evidence>
<dbReference type="InterPro" id="IPR004358">
    <property type="entry name" value="Sig_transdc_His_kin-like_C"/>
</dbReference>
<evidence type="ECO:0000256" key="1">
    <source>
        <dbReference type="ARBA" id="ARBA00000085"/>
    </source>
</evidence>
<dbReference type="PROSITE" id="PS50109">
    <property type="entry name" value="HIS_KIN"/>
    <property type="match status" value="1"/>
</dbReference>
<keyword evidence="4" id="KW-0808">Transferase</keyword>
<dbReference type="CDD" id="cd00082">
    <property type="entry name" value="HisKA"/>
    <property type="match status" value="1"/>
</dbReference>
<dbReference type="EC" id="2.7.13.3" evidence="2"/>
<dbReference type="Gene3D" id="1.10.287.130">
    <property type="match status" value="1"/>
</dbReference>
<protein>
    <recommendedName>
        <fullName evidence="2">histidine kinase</fullName>
        <ecNumber evidence="2">2.7.13.3</ecNumber>
    </recommendedName>
</protein>
<dbReference type="Gene3D" id="3.30.565.10">
    <property type="entry name" value="Histidine kinase-like ATPase, C-terminal domain"/>
    <property type="match status" value="1"/>
</dbReference>
<evidence type="ECO:0000256" key="6">
    <source>
        <dbReference type="SAM" id="Coils"/>
    </source>
</evidence>
<reference evidence="8 9" key="1">
    <citation type="submission" date="2018-04" db="EMBL/GenBank/DDBJ databases">
        <title>Genomic Encyclopedia of Archaeal and Bacterial Type Strains, Phase II (KMG-II): from individual species to whole genera.</title>
        <authorList>
            <person name="Goeker M."/>
        </authorList>
    </citation>
    <scope>NUCLEOTIDE SEQUENCE [LARGE SCALE GENOMIC DNA]</scope>
    <source>
        <strain evidence="8 9">DSM 25731</strain>
    </source>
</reference>
<dbReference type="SUPFAM" id="SSF47384">
    <property type="entry name" value="Homodimeric domain of signal transducing histidine kinase"/>
    <property type="match status" value="1"/>
</dbReference>
<dbReference type="GO" id="GO:0000155">
    <property type="term" value="F:phosphorelay sensor kinase activity"/>
    <property type="evidence" value="ECO:0007669"/>
    <property type="project" value="InterPro"/>
</dbReference>
<dbReference type="GO" id="GO:0030295">
    <property type="term" value="F:protein kinase activator activity"/>
    <property type="evidence" value="ECO:0007669"/>
    <property type="project" value="TreeGrafter"/>
</dbReference>
<dbReference type="PANTHER" id="PTHR42878">
    <property type="entry name" value="TWO-COMPONENT HISTIDINE KINASE"/>
    <property type="match status" value="1"/>
</dbReference>
<dbReference type="GO" id="GO:0007234">
    <property type="term" value="P:osmosensory signaling via phosphorelay pathway"/>
    <property type="evidence" value="ECO:0007669"/>
    <property type="project" value="TreeGrafter"/>
</dbReference>
<dbReference type="SUPFAM" id="SSF55874">
    <property type="entry name" value="ATPase domain of HSP90 chaperone/DNA topoisomerase II/histidine kinase"/>
    <property type="match status" value="1"/>
</dbReference>
<dbReference type="Proteomes" id="UP000244090">
    <property type="component" value="Unassembled WGS sequence"/>
</dbReference>
<dbReference type="SMART" id="SM00387">
    <property type="entry name" value="HATPase_c"/>
    <property type="match status" value="1"/>
</dbReference>
<dbReference type="InterPro" id="IPR036890">
    <property type="entry name" value="HATPase_C_sf"/>
</dbReference>